<dbReference type="GO" id="GO:0004222">
    <property type="term" value="F:metalloendopeptidase activity"/>
    <property type="evidence" value="ECO:0007669"/>
    <property type="project" value="InterPro"/>
</dbReference>
<keyword evidence="8" id="KW-0496">Mitochondrion</keyword>
<evidence type="ECO:0000256" key="1">
    <source>
        <dbReference type="ARBA" id="ARBA00004137"/>
    </source>
</evidence>
<evidence type="ECO:0000256" key="9">
    <source>
        <dbReference type="SAM" id="MobiDB-lite"/>
    </source>
</evidence>
<dbReference type="Pfam" id="PF09768">
    <property type="entry name" value="Peptidase_M76"/>
    <property type="match status" value="1"/>
</dbReference>
<evidence type="ECO:0000256" key="5">
    <source>
        <dbReference type="ARBA" id="ARBA00022723"/>
    </source>
</evidence>
<dbReference type="Proteomes" id="UP000478008">
    <property type="component" value="Unassembled WGS sequence"/>
</dbReference>
<name>A0A7D9GZ31_DEKBR</name>
<dbReference type="GO" id="GO:0033615">
    <property type="term" value="P:mitochondrial proton-transporting ATP synthase complex assembly"/>
    <property type="evidence" value="ECO:0007669"/>
    <property type="project" value="TreeGrafter"/>
</dbReference>
<evidence type="ECO:0000256" key="8">
    <source>
        <dbReference type="RuleBase" id="RU364057"/>
    </source>
</evidence>
<proteinExistence type="inferred from homology"/>
<reference evidence="10 11" key="1">
    <citation type="submission" date="2019-07" db="EMBL/GenBank/DDBJ databases">
        <authorList>
            <person name="Friedrich A."/>
            <person name="Schacherer J."/>
        </authorList>
    </citation>
    <scope>NUCLEOTIDE SEQUENCE [LARGE SCALE GENOMIC DNA]</scope>
</reference>
<evidence type="ECO:0000313" key="11">
    <source>
        <dbReference type="Proteomes" id="UP000478008"/>
    </source>
</evidence>
<evidence type="ECO:0000256" key="6">
    <source>
        <dbReference type="ARBA" id="ARBA00022801"/>
    </source>
</evidence>
<keyword evidence="8" id="KW-0999">Mitochondrion inner membrane</keyword>
<feature type="region of interest" description="Disordered" evidence="9">
    <location>
        <begin position="1"/>
        <end position="20"/>
    </location>
</feature>
<keyword evidence="6 8" id="KW-0378">Hydrolase</keyword>
<keyword evidence="7 8" id="KW-0482">Metalloprotease</keyword>
<evidence type="ECO:0000256" key="2">
    <source>
        <dbReference type="ARBA" id="ARBA00009915"/>
    </source>
</evidence>
<keyword evidence="8" id="KW-0472">Membrane</keyword>
<dbReference type="EC" id="3.4.24.-" evidence="8"/>
<keyword evidence="11" id="KW-1185">Reference proteome</keyword>
<comment type="subcellular location">
    <subcellularLocation>
        <location evidence="1 8">Mitochondrion inner membrane</location>
        <topology evidence="1 8">Peripheral membrane protein</topology>
        <orientation evidence="1 8">Intermembrane side</orientation>
    </subcellularLocation>
</comment>
<dbReference type="InterPro" id="IPR019165">
    <property type="entry name" value="Peptidase_M76_ATP23"/>
</dbReference>
<keyword evidence="4 8" id="KW-0645">Protease</keyword>
<dbReference type="EMBL" id="CABFWN010000002">
    <property type="protein sequence ID" value="VUG17781.1"/>
    <property type="molecule type" value="Genomic_DNA"/>
</dbReference>
<gene>
    <name evidence="10" type="primary">ATP23</name>
    <name evidence="10" type="ORF">DEBR0S2_16204G</name>
</gene>
<dbReference type="OMA" id="EAHQNCV"/>
<dbReference type="AlphaFoldDB" id="A0A7D9GZ31"/>
<dbReference type="PANTHER" id="PTHR21711:SF0">
    <property type="entry name" value="MITOCHONDRIAL INNER MEMBRANE PROTEASE ATP23 HOMOLOG"/>
    <property type="match status" value="1"/>
</dbReference>
<dbReference type="GO" id="GO:0034982">
    <property type="term" value="P:mitochondrial protein processing"/>
    <property type="evidence" value="ECO:0007669"/>
    <property type="project" value="TreeGrafter"/>
</dbReference>
<comment type="function">
    <text evidence="8">Has a dual role in the assembly of mitochondrial ATPase.</text>
</comment>
<dbReference type="PANTHER" id="PTHR21711">
    <property type="entry name" value="MITOCHONDRIAL INNER MEMBRANE PROTEASE"/>
    <property type="match status" value="1"/>
</dbReference>
<evidence type="ECO:0000256" key="7">
    <source>
        <dbReference type="ARBA" id="ARBA00023049"/>
    </source>
</evidence>
<evidence type="ECO:0000313" key="10">
    <source>
        <dbReference type="EMBL" id="VUG17781.1"/>
    </source>
</evidence>
<evidence type="ECO:0000256" key="4">
    <source>
        <dbReference type="ARBA" id="ARBA00022670"/>
    </source>
</evidence>
<evidence type="ECO:0000256" key="3">
    <source>
        <dbReference type="ARBA" id="ARBA00014615"/>
    </source>
</evidence>
<dbReference type="GO" id="GO:0005743">
    <property type="term" value="C:mitochondrial inner membrane"/>
    <property type="evidence" value="ECO:0007669"/>
    <property type="project" value="UniProtKB-SubCell"/>
</dbReference>
<protein>
    <recommendedName>
        <fullName evidence="3 8">Mitochondrial inner membrane protease ATP23</fullName>
        <ecNumber evidence="8">3.4.24.-</ecNumber>
    </recommendedName>
</protein>
<comment type="similarity">
    <text evidence="2 8">Belongs to the peptidase M76 family.</text>
</comment>
<keyword evidence="5 8" id="KW-0479">Metal-binding</keyword>
<dbReference type="GO" id="GO:0046872">
    <property type="term" value="F:metal ion binding"/>
    <property type="evidence" value="ECO:0007669"/>
    <property type="project" value="UniProtKB-KW"/>
</dbReference>
<sequence length="233" mass="27037">MSKDVVNTGETADDKKPEKSELKWLGETLQYKTGLGMNNDEKKKFEKEKKAHDDEKQCDKCLEYRNWALRYSPNVRFMLDQIGNLGGEVPSDKMKCEICTDPKYGGFHPELGIQLCANYIPDKWVLNDTLSHELVHWYDNMRFQVDWLNLRHHACSEIRAASLSGECAIMTEFWKHAGFMKVAKGHQRCVKRKAILSVLGHPACKNKEQAEKVVDDVFRACFNDTRPYENIYR</sequence>
<organism evidence="10 11">
    <name type="scientific">Dekkera bruxellensis</name>
    <name type="common">Brettanomyces custersii</name>
    <dbReference type="NCBI Taxonomy" id="5007"/>
    <lineage>
        <taxon>Eukaryota</taxon>
        <taxon>Fungi</taxon>
        <taxon>Dikarya</taxon>
        <taxon>Ascomycota</taxon>
        <taxon>Saccharomycotina</taxon>
        <taxon>Pichiomycetes</taxon>
        <taxon>Pichiales</taxon>
        <taxon>Pichiaceae</taxon>
        <taxon>Brettanomyces</taxon>
    </lineage>
</organism>
<accession>A0A7D9GZ31</accession>